<dbReference type="AlphaFoldDB" id="A0A8D3XZL4"/>
<evidence type="ECO:0000313" key="1">
    <source>
        <dbReference type="EMBL" id="AJE14294.1"/>
    </source>
</evidence>
<dbReference type="EMBL" id="CP007511">
    <property type="protein sequence ID" value="AJE14294.1"/>
    <property type="molecule type" value="Genomic_DNA"/>
</dbReference>
<gene>
    <name evidence="1" type="ORF">CL52_04295</name>
    <name evidence="2" type="ORF">SAMN05660875_107102</name>
</gene>
<dbReference type="EMBL" id="FNHO01000007">
    <property type="protein sequence ID" value="SDM67480.1"/>
    <property type="molecule type" value="Genomic_DNA"/>
</dbReference>
<dbReference type="RefSeq" id="WP_043218723.1">
    <property type="nucleotide sequence ID" value="NZ_CP007511.1"/>
</dbReference>
<name>A0A8D3XZL4_9GAMM</name>
<dbReference type="KEGG" id="pbm:CL52_04295"/>
<evidence type="ECO:0000313" key="4">
    <source>
        <dbReference type="Proteomes" id="UP000182276"/>
    </source>
</evidence>
<dbReference type="Proteomes" id="UP000182276">
    <property type="component" value="Unassembled WGS sequence"/>
</dbReference>
<accession>A0A8D3XZL4</accession>
<proteinExistence type="predicted"/>
<keyword evidence="4" id="KW-1185">Reference proteome</keyword>
<reference evidence="3" key="1">
    <citation type="submission" date="2014-03" db="EMBL/GenBank/DDBJ databases">
        <title>Complete genome of Pseudomonas balearica DSM 6083T, a sewage water isolate from an enrichment with 2-methylnaphthalene.</title>
        <authorList>
            <person name="Salva-Serra F."/>
            <person name="Jaen-Luchoro D."/>
            <person name="Busquets A."/>
            <person name="Pena A."/>
            <person name="Gomila M."/>
            <person name="Bosch R."/>
            <person name="Nogales B."/>
            <person name="Garcia-Valdes E."/>
            <person name="Lalucat J."/>
            <person name="Bennasar A."/>
        </authorList>
    </citation>
    <scope>NUCLEOTIDE SEQUENCE [LARGE SCALE GENOMIC DNA]</scope>
    <source>
        <strain evidence="3">DSM 6083</strain>
    </source>
</reference>
<dbReference type="Proteomes" id="UP000031271">
    <property type="component" value="Chromosome"/>
</dbReference>
<organism evidence="1 3">
    <name type="scientific">Stutzerimonas balearica DSM 6083</name>
    <dbReference type="NCBI Taxonomy" id="1123016"/>
    <lineage>
        <taxon>Bacteria</taxon>
        <taxon>Pseudomonadati</taxon>
        <taxon>Pseudomonadota</taxon>
        <taxon>Gammaproteobacteria</taxon>
        <taxon>Pseudomonadales</taxon>
        <taxon>Pseudomonadaceae</taxon>
        <taxon>Stutzerimonas</taxon>
    </lineage>
</organism>
<sequence>MALDRNEFEALLDQARAHAELAVSQADPLHYRDAFEASLKAMRLLAEESGAWRQMVARATEEFEGDEGV</sequence>
<reference evidence="1 3" key="3">
    <citation type="journal article" name="Genome Announc.">
        <title>Complete Genome Sequence of Pseudomonas balearica DSM 6083T.</title>
        <authorList>
            <person name="Bennasar-Figueras A."/>
            <person name="Salva-Serra F."/>
            <person name="Jaen-Luchoro D."/>
            <person name="Segui C."/>
            <person name="Aliaga F."/>
            <person name="Busquets A."/>
            <person name="Gomila M."/>
            <person name="Moore E.R."/>
            <person name="Lalucat J."/>
        </authorList>
    </citation>
    <scope>NUCLEOTIDE SEQUENCE [LARGE SCALE GENOMIC DNA]</scope>
    <source>
        <strain evidence="3">DSM 6083</strain>
        <strain evidence="1">DSM6083</strain>
    </source>
</reference>
<reference evidence="2 4" key="2">
    <citation type="submission" date="2016-10" db="EMBL/GenBank/DDBJ databases">
        <authorList>
            <person name="Varghese N."/>
            <person name="Submissions S."/>
        </authorList>
    </citation>
    <scope>NUCLEOTIDE SEQUENCE [LARGE SCALE GENOMIC DNA]</scope>
    <source>
        <strain evidence="2 4">DSM 6083</strain>
    </source>
</reference>
<protein>
    <submittedName>
        <fullName evidence="1">Terminase</fullName>
    </submittedName>
</protein>
<evidence type="ECO:0000313" key="3">
    <source>
        <dbReference type="Proteomes" id="UP000031271"/>
    </source>
</evidence>
<evidence type="ECO:0000313" key="2">
    <source>
        <dbReference type="EMBL" id="SDM67480.1"/>
    </source>
</evidence>
<dbReference type="GeneID" id="77259136"/>